<name>A0ABU0F5M2_9PSEU</name>
<keyword evidence="2" id="KW-0560">Oxidoreductase</keyword>
<keyword evidence="5" id="KW-1185">Reference proteome</keyword>
<sequence>MAAGLTATELRDAYGAFPTGVVAVCAAIKGIPVGLAMSSFTTVSLAPPLVSVCVQHTSTTWPVLAGRPRLGLSVLGAGQGSLCRRLASKTEDRFAGLGLTVTDDAVLLDGAAASVVRVLAARRPARRRPRCRPPAR</sequence>
<dbReference type="InterPro" id="IPR050268">
    <property type="entry name" value="NADH-dep_flavin_reductase"/>
</dbReference>
<dbReference type="SUPFAM" id="SSF50475">
    <property type="entry name" value="FMN-binding split barrel"/>
    <property type="match status" value="1"/>
</dbReference>
<dbReference type="EMBL" id="JAUSUT010000001">
    <property type="protein sequence ID" value="MDQ0382889.1"/>
    <property type="molecule type" value="Genomic_DNA"/>
</dbReference>
<dbReference type="InterPro" id="IPR012349">
    <property type="entry name" value="Split_barrel_FMN-bd"/>
</dbReference>
<evidence type="ECO:0000256" key="1">
    <source>
        <dbReference type="ARBA" id="ARBA00008898"/>
    </source>
</evidence>
<dbReference type="PANTHER" id="PTHR30466:SF11">
    <property type="entry name" value="FLAVIN-DEPENDENT MONOOXYGENASE, REDUCTASE SUBUNIT HSAB"/>
    <property type="match status" value="1"/>
</dbReference>
<dbReference type="Pfam" id="PF01613">
    <property type="entry name" value="Flavin_Reduct"/>
    <property type="match status" value="1"/>
</dbReference>
<proteinExistence type="inferred from homology"/>
<organism evidence="4 5">
    <name type="scientific">Amycolatopsis thermophila</name>
    <dbReference type="NCBI Taxonomy" id="206084"/>
    <lineage>
        <taxon>Bacteria</taxon>
        <taxon>Bacillati</taxon>
        <taxon>Actinomycetota</taxon>
        <taxon>Actinomycetes</taxon>
        <taxon>Pseudonocardiales</taxon>
        <taxon>Pseudonocardiaceae</taxon>
        <taxon>Amycolatopsis</taxon>
    </lineage>
</organism>
<protein>
    <submittedName>
        <fullName evidence="4">Flavin reductase (DIM6/NTAB) family NADH-FMN oxidoreductase RutF</fullName>
    </submittedName>
</protein>
<dbReference type="PANTHER" id="PTHR30466">
    <property type="entry name" value="FLAVIN REDUCTASE"/>
    <property type="match status" value="1"/>
</dbReference>
<accession>A0ABU0F5M2</accession>
<dbReference type="InterPro" id="IPR002563">
    <property type="entry name" value="Flavin_Rdtase-like_dom"/>
</dbReference>
<evidence type="ECO:0000313" key="5">
    <source>
        <dbReference type="Proteomes" id="UP001229651"/>
    </source>
</evidence>
<dbReference type="Proteomes" id="UP001229651">
    <property type="component" value="Unassembled WGS sequence"/>
</dbReference>
<evidence type="ECO:0000313" key="4">
    <source>
        <dbReference type="EMBL" id="MDQ0382889.1"/>
    </source>
</evidence>
<reference evidence="4 5" key="1">
    <citation type="submission" date="2023-07" db="EMBL/GenBank/DDBJ databases">
        <title>Sequencing the genomes of 1000 actinobacteria strains.</title>
        <authorList>
            <person name="Klenk H.-P."/>
        </authorList>
    </citation>
    <scope>NUCLEOTIDE SEQUENCE [LARGE SCALE GENOMIC DNA]</scope>
    <source>
        <strain evidence="4 5">DSM 45805</strain>
    </source>
</reference>
<dbReference type="SMART" id="SM00903">
    <property type="entry name" value="Flavin_Reduct"/>
    <property type="match status" value="1"/>
</dbReference>
<gene>
    <name evidence="4" type="ORF">FB470_006883</name>
</gene>
<dbReference type="RefSeq" id="WP_306998454.1">
    <property type="nucleotide sequence ID" value="NZ_JAUSUT010000001.1"/>
</dbReference>
<comment type="caution">
    <text evidence="4">The sequence shown here is derived from an EMBL/GenBank/DDBJ whole genome shotgun (WGS) entry which is preliminary data.</text>
</comment>
<evidence type="ECO:0000256" key="2">
    <source>
        <dbReference type="ARBA" id="ARBA00023002"/>
    </source>
</evidence>
<comment type="similarity">
    <text evidence="1">Belongs to the non-flavoprotein flavin reductase family.</text>
</comment>
<dbReference type="Gene3D" id="2.30.110.10">
    <property type="entry name" value="Electron Transport, Fmn-binding Protein, Chain A"/>
    <property type="match status" value="1"/>
</dbReference>
<evidence type="ECO:0000259" key="3">
    <source>
        <dbReference type="SMART" id="SM00903"/>
    </source>
</evidence>
<feature type="domain" description="Flavin reductase like" evidence="3">
    <location>
        <begin position="14"/>
        <end position="130"/>
    </location>
</feature>